<dbReference type="EMBL" id="BBPA01000042">
    <property type="protein sequence ID" value="GAL93613.1"/>
    <property type="molecule type" value="Genomic_DNA"/>
</dbReference>
<proteinExistence type="predicted"/>
<feature type="compositionally biased region" description="Pro residues" evidence="1">
    <location>
        <begin position="1"/>
        <end position="10"/>
    </location>
</feature>
<evidence type="ECO:0000256" key="1">
    <source>
        <dbReference type="SAM" id="MobiDB-lite"/>
    </source>
</evidence>
<accession>A0A0A1VVU5</accession>
<dbReference type="AlphaFoldDB" id="A0A0A1VVU5"/>
<gene>
    <name evidence="2" type="ORF">N44_03293</name>
</gene>
<organism evidence="2 3">
    <name type="scientific">Microcystis aeruginosa NIES-44</name>
    <dbReference type="NCBI Taxonomy" id="449439"/>
    <lineage>
        <taxon>Bacteria</taxon>
        <taxon>Bacillati</taxon>
        <taxon>Cyanobacteriota</taxon>
        <taxon>Cyanophyceae</taxon>
        <taxon>Oscillatoriophycideae</taxon>
        <taxon>Chroococcales</taxon>
        <taxon>Microcystaceae</taxon>
        <taxon>Microcystis</taxon>
    </lineage>
</organism>
<reference evidence="3" key="1">
    <citation type="journal article" date="2015" name="Genome">
        <title>Whole Genome Sequence of the Non-Microcystin-Producing Microcystis aeruginosa Strain NIES-44.</title>
        <authorList>
            <person name="Okano K."/>
            <person name="Miyata N."/>
            <person name="Ozaki Y."/>
        </authorList>
    </citation>
    <scope>NUCLEOTIDE SEQUENCE [LARGE SCALE GENOMIC DNA]</scope>
    <source>
        <strain evidence="3">NIES-44</strain>
    </source>
</reference>
<feature type="compositionally biased region" description="Gly residues" evidence="1">
    <location>
        <begin position="13"/>
        <end position="23"/>
    </location>
</feature>
<sequence length="57" mass="6138">MPSPPTPTPPDIGGVGEGGGLGEGSKIPATNKEKWYYVRVKCYNYCGKNSSCLKKIY</sequence>
<evidence type="ECO:0000313" key="2">
    <source>
        <dbReference type="EMBL" id="GAL93613.1"/>
    </source>
</evidence>
<comment type="caution">
    <text evidence="2">The sequence shown here is derived from an EMBL/GenBank/DDBJ whole genome shotgun (WGS) entry which is preliminary data.</text>
</comment>
<name>A0A0A1VVU5_MICAE</name>
<feature type="region of interest" description="Disordered" evidence="1">
    <location>
        <begin position="1"/>
        <end position="27"/>
    </location>
</feature>
<evidence type="ECO:0000313" key="3">
    <source>
        <dbReference type="Proteomes" id="UP000030321"/>
    </source>
</evidence>
<dbReference type="Proteomes" id="UP000030321">
    <property type="component" value="Unassembled WGS sequence"/>
</dbReference>
<protein>
    <submittedName>
        <fullName evidence="2">Uncharacterized protein</fullName>
    </submittedName>
</protein>